<evidence type="ECO:0000313" key="2">
    <source>
        <dbReference type="EMBL" id="SFC87587.1"/>
    </source>
</evidence>
<reference evidence="2 3" key="1">
    <citation type="submission" date="2016-10" db="EMBL/GenBank/DDBJ databases">
        <authorList>
            <person name="de Groot N.N."/>
        </authorList>
    </citation>
    <scope>NUCLEOTIDE SEQUENCE [LARGE SCALE GENOMIC DNA]</scope>
    <source>
        <strain evidence="2 3">DSM 6059</strain>
    </source>
</reference>
<gene>
    <name evidence="2" type="ORF">SAMN02745724_02776</name>
</gene>
<dbReference type="Proteomes" id="UP000198862">
    <property type="component" value="Unassembled WGS sequence"/>
</dbReference>
<name>A0A1I1MQ40_9GAMM</name>
<protein>
    <submittedName>
        <fullName evidence="2">Uncharacterized protein</fullName>
    </submittedName>
</protein>
<evidence type="ECO:0000313" key="3">
    <source>
        <dbReference type="Proteomes" id="UP000198862"/>
    </source>
</evidence>
<proteinExistence type="predicted"/>
<feature type="transmembrane region" description="Helical" evidence="1">
    <location>
        <begin position="12"/>
        <end position="38"/>
    </location>
</feature>
<dbReference type="AlphaFoldDB" id="A0A1I1MQ40"/>
<sequence>MYNRDNPSKNALCYFASFNLILFYYCLEIIYHCLGVIWESPILIYYFHFYKRHNNEISLKPILNKKKIKDLSKDNRALSGYMTPQIRGGVEPSDILVSDAGCKKSLDCPISGL</sequence>
<keyword evidence="1" id="KW-0472">Membrane</keyword>
<dbReference type="EMBL" id="FOLO01000021">
    <property type="protein sequence ID" value="SFC87587.1"/>
    <property type="molecule type" value="Genomic_DNA"/>
</dbReference>
<keyword evidence="1" id="KW-1133">Transmembrane helix</keyword>
<keyword evidence="3" id="KW-1185">Reference proteome</keyword>
<organism evidence="2 3">
    <name type="scientific">Pseudoalteromonas denitrificans DSM 6059</name>
    <dbReference type="NCBI Taxonomy" id="1123010"/>
    <lineage>
        <taxon>Bacteria</taxon>
        <taxon>Pseudomonadati</taxon>
        <taxon>Pseudomonadota</taxon>
        <taxon>Gammaproteobacteria</taxon>
        <taxon>Alteromonadales</taxon>
        <taxon>Pseudoalteromonadaceae</taxon>
        <taxon>Pseudoalteromonas</taxon>
    </lineage>
</organism>
<evidence type="ECO:0000256" key="1">
    <source>
        <dbReference type="SAM" id="Phobius"/>
    </source>
</evidence>
<accession>A0A1I1MQ40</accession>
<keyword evidence="1" id="KW-0812">Transmembrane</keyword>